<comment type="caution">
    <text evidence="2">The sequence shown here is derived from an EMBL/GenBank/DDBJ whole genome shotgun (WGS) entry which is preliminary data.</text>
</comment>
<sequence length="55" mass="6389">MNECAKNLKRVNEEAAKVIRELYETNDKKVVEGLVYELANRVYEMGLKDGQKDSR</sequence>
<evidence type="ECO:0000313" key="2">
    <source>
        <dbReference type="EMBL" id="MDQ0340258.1"/>
    </source>
</evidence>
<keyword evidence="3" id="KW-1185">Reference proteome</keyword>
<dbReference type="Proteomes" id="UP001232445">
    <property type="component" value="Unassembled WGS sequence"/>
</dbReference>
<accession>A0ABU0CV10</accession>
<dbReference type="EMBL" id="JAUSUQ010000012">
    <property type="protein sequence ID" value="MDQ0340258.1"/>
    <property type="molecule type" value="Genomic_DNA"/>
</dbReference>
<keyword evidence="1" id="KW-0175">Coiled coil</keyword>
<evidence type="ECO:0000313" key="3">
    <source>
        <dbReference type="Proteomes" id="UP001232445"/>
    </source>
</evidence>
<gene>
    <name evidence="2" type="ORF">J2S00_003063</name>
</gene>
<reference evidence="2 3" key="1">
    <citation type="submission" date="2023-07" db="EMBL/GenBank/DDBJ databases">
        <title>Genomic Encyclopedia of Type Strains, Phase IV (KMG-IV): sequencing the most valuable type-strain genomes for metagenomic binning, comparative biology and taxonomic classification.</title>
        <authorList>
            <person name="Goeker M."/>
        </authorList>
    </citation>
    <scope>NUCLEOTIDE SEQUENCE [LARGE SCALE GENOMIC DNA]</scope>
    <source>
        <strain evidence="2 3">DSM 17740</strain>
    </source>
</reference>
<protein>
    <submittedName>
        <fullName evidence="2">Uncharacterized protein</fullName>
    </submittedName>
</protein>
<evidence type="ECO:0000256" key="1">
    <source>
        <dbReference type="SAM" id="Coils"/>
    </source>
</evidence>
<dbReference type="RefSeq" id="WP_307341563.1">
    <property type="nucleotide sequence ID" value="NZ_JAUSUQ010000012.1"/>
</dbReference>
<feature type="coiled-coil region" evidence="1">
    <location>
        <begin position="1"/>
        <end position="28"/>
    </location>
</feature>
<name>A0ABU0CV10_9BACI</name>
<proteinExistence type="predicted"/>
<organism evidence="2 3">
    <name type="scientific">Caldalkalibacillus uzonensis</name>
    <dbReference type="NCBI Taxonomy" id="353224"/>
    <lineage>
        <taxon>Bacteria</taxon>
        <taxon>Bacillati</taxon>
        <taxon>Bacillota</taxon>
        <taxon>Bacilli</taxon>
        <taxon>Bacillales</taxon>
        <taxon>Bacillaceae</taxon>
        <taxon>Caldalkalibacillus</taxon>
    </lineage>
</organism>